<gene>
    <name evidence="1" type="ORF">UFOPK1603_00629</name>
</gene>
<dbReference type="EMBL" id="CAEZTG010000044">
    <property type="protein sequence ID" value="CAB4561895.1"/>
    <property type="molecule type" value="Genomic_DNA"/>
</dbReference>
<dbReference type="AlphaFoldDB" id="A0A6J6DFN8"/>
<sequence length="136" mass="15129">MEHHAIHRHVLRRLQYLQQMPRDGFTFAILIGCEIERVSVLQCTTKFGDCVLLLVVHLVIGLEVVIGVNTQVRPPLLLLALGKLFRFGNEISDVANRCDNGRRSATGILASEEFGDLLRLRGRLDDDEGTGHGGTQ</sequence>
<proteinExistence type="predicted"/>
<reference evidence="1" key="1">
    <citation type="submission" date="2020-05" db="EMBL/GenBank/DDBJ databases">
        <authorList>
            <person name="Chiriac C."/>
            <person name="Salcher M."/>
            <person name="Ghai R."/>
            <person name="Kavagutti S V."/>
        </authorList>
    </citation>
    <scope>NUCLEOTIDE SEQUENCE</scope>
</reference>
<protein>
    <submittedName>
        <fullName evidence="1">Unannotated protein</fullName>
    </submittedName>
</protein>
<accession>A0A6J6DFN8</accession>
<evidence type="ECO:0000313" key="1">
    <source>
        <dbReference type="EMBL" id="CAB4561895.1"/>
    </source>
</evidence>
<name>A0A6J6DFN8_9ZZZZ</name>
<organism evidence="1">
    <name type="scientific">freshwater metagenome</name>
    <dbReference type="NCBI Taxonomy" id="449393"/>
    <lineage>
        <taxon>unclassified sequences</taxon>
        <taxon>metagenomes</taxon>
        <taxon>ecological metagenomes</taxon>
    </lineage>
</organism>